<feature type="domain" description="Hydantoinase B/oxoprolinase" evidence="2">
    <location>
        <begin position="10"/>
        <end position="525"/>
    </location>
</feature>
<dbReference type="PANTHER" id="PTHR11365">
    <property type="entry name" value="5-OXOPROLINASE RELATED"/>
    <property type="match status" value="1"/>
</dbReference>
<dbReference type="PANTHER" id="PTHR11365:SF23">
    <property type="entry name" value="HYPOTHETICAL 5-OXOPROLINASE (EUROFUNG)-RELATED"/>
    <property type="match status" value="1"/>
</dbReference>
<dbReference type="Proteomes" id="UP000581135">
    <property type="component" value="Unassembled WGS sequence"/>
</dbReference>
<dbReference type="EC" id="3.5.2.14" evidence="3"/>
<dbReference type="GO" id="GO:0005829">
    <property type="term" value="C:cytosol"/>
    <property type="evidence" value="ECO:0007669"/>
    <property type="project" value="TreeGrafter"/>
</dbReference>
<accession>A0A839STU3</accession>
<evidence type="ECO:0000313" key="4">
    <source>
        <dbReference type="Proteomes" id="UP000581135"/>
    </source>
</evidence>
<dbReference type="EMBL" id="JACHXA010000004">
    <property type="protein sequence ID" value="MBB3065399.1"/>
    <property type="molecule type" value="Genomic_DNA"/>
</dbReference>
<dbReference type="InterPro" id="IPR003692">
    <property type="entry name" value="Hydantoinase_B"/>
</dbReference>
<proteinExistence type="predicted"/>
<protein>
    <submittedName>
        <fullName evidence="3">N-methylhydantoinase B</fullName>
        <ecNumber evidence="3">3.5.2.14</ecNumber>
    </submittedName>
</protein>
<dbReference type="AlphaFoldDB" id="A0A839STU3"/>
<dbReference type="RefSeq" id="WP_183416232.1">
    <property type="nucleotide sequence ID" value="NZ_JACHXA010000004.1"/>
</dbReference>
<evidence type="ECO:0000259" key="2">
    <source>
        <dbReference type="Pfam" id="PF02538"/>
    </source>
</evidence>
<dbReference type="InterPro" id="IPR045079">
    <property type="entry name" value="Oxoprolinase-like"/>
</dbReference>
<dbReference type="Pfam" id="PF02538">
    <property type="entry name" value="Hydantoinase_B"/>
    <property type="match status" value="1"/>
</dbReference>
<keyword evidence="3" id="KW-0378">Hydrolase</keyword>
<keyword evidence="4" id="KW-1185">Reference proteome</keyword>
<name>A0A839STU3_9PROT</name>
<sequence length="577" mass="61361">MSKETALAEIRKQIMWNRLLSVVEEQAQTLIRTAFSTSVREAGDLSAGVFDTTGRMLAQAVTGTPGHVNAMAASVGFFLEKFPIDTMREGDVFITNDPWLGTGHLHDFTVVTPTFLNGSVVALFASTSHVVDVGGRGFGPDGRQVYEEGVCVPIMHLAHAGVMNQSLLEMVRANVREPVQVEGDLYSLAACNETGSRRLVAMMAEFDMETLTELADFVIERSHQAMLDEIAKLPKGTYRNKMRIDGYEKEVDLVAALTVKDDGIEVDFEGTSGVSTYGINVPLTYTQAYASFGVRCIIGGKVPNNAGSLSAVRVTAPEGCLLNAPHPCAVAARHAIGQMLPDVVLGCLEPALEGGVPAEGTSCLWNPMLLGGHGLVGDADYGSATPFAINVFHAGGTGARIGKDGLSATAFPSGVRNTPVEVTETISPLIVWRKEYREDSGGAGRYRGGLGQVMEISHLEGAPFAISAMFDRCIHPPRGRQGGANGMIGKLRQDDGTMMRGKGRQPIPAGRKLIMEMPGGGGLGDAFARPLEEVAADVRSGFVSPEEARRSYGVIVRVDGHLDEAASLKLRSSAAAE</sequence>
<organism evidence="3 4">
    <name type="scientific">Limibacillus halophilus</name>
    <dbReference type="NCBI Taxonomy" id="1579333"/>
    <lineage>
        <taxon>Bacteria</taxon>
        <taxon>Pseudomonadati</taxon>
        <taxon>Pseudomonadota</taxon>
        <taxon>Alphaproteobacteria</taxon>
        <taxon>Rhodospirillales</taxon>
        <taxon>Rhodovibrionaceae</taxon>
        <taxon>Limibacillus</taxon>
    </lineage>
</organism>
<evidence type="ECO:0000256" key="1">
    <source>
        <dbReference type="SAM" id="MobiDB-lite"/>
    </source>
</evidence>
<dbReference type="GO" id="GO:0006749">
    <property type="term" value="P:glutathione metabolic process"/>
    <property type="evidence" value="ECO:0007669"/>
    <property type="project" value="TreeGrafter"/>
</dbReference>
<reference evidence="3 4" key="1">
    <citation type="submission" date="2020-08" db="EMBL/GenBank/DDBJ databases">
        <title>Genomic Encyclopedia of Type Strains, Phase III (KMG-III): the genomes of soil and plant-associated and newly described type strains.</title>
        <authorList>
            <person name="Whitman W."/>
        </authorList>
    </citation>
    <scope>NUCLEOTIDE SEQUENCE [LARGE SCALE GENOMIC DNA]</scope>
    <source>
        <strain evidence="3 4">CECT 8803</strain>
    </source>
</reference>
<dbReference type="GO" id="GO:0017168">
    <property type="term" value="F:5-oxoprolinase (ATP-hydrolyzing) activity"/>
    <property type="evidence" value="ECO:0007669"/>
    <property type="project" value="TreeGrafter"/>
</dbReference>
<comment type="caution">
    <text evidence="3">The sequence shown here is derived from an EMBL/GenBank/DDBJ whole genome shotgun (WGS) entry which is preliminary data.</text>
</comment>
<feature type="region of interest" description="Disordered" evidence="1">
    <location>
        <begin position="481"/>
        <end position="503"/>
    </location>
</feature>
<dbReference type="GO" id="GO:0047423">
    <property type="term" value="F:N-methylhydantoinase (ATP-hydrolyzing) activity"/>
    <property type="evidence" value="ECO:0007669"/>
    <property type="project" value="UniProtKB-EC"/>
</dbReference>
<gene>
    <name evidence="3" type="ORF">FHR98_001686</name>
</gene>
<evidence type="ECO:0000313" key="3">
    <source>
        <dbReference type="EMBL" id="MBB3065399.1"/>
    </source>
</evidence>